<dbReference type="Pfam" id="PF05685">
    <property type="entry name" value="Uma2"/>
    <property type="match status" value="1"/>
</dbReference>
<comment type="caution">
    <text evidence="2">The sequence shown here is derived from an EMBL/GenBank/DDBJ whole genome shotgun (WGS) entry which is preliminary data.</text>
</comment>
<reference evidence="2 3" key="1">
    <citation type="submission" date="2020-10" db="EMBL/GenBank/DDBJ databases">
        <authorList>
            <person name="Castelo-Branco R."/>
            <person name="Eusebio N."/>
            <person name="Adriana R."/>
            <person name="Vieira A."/>
            <person name="Brugerolle De Fraissinette N."/>
            <person name="Rezende De Castro R."/>
            <person name="Schneider M.P."/>
            <person name="Vasconcelos V."/>
            <person name="Leao P.N."/>
        </authorList>
    </citation>
    <scope>NUCLEOTIDE SEQUENCE [LARGE SCALE GENOMIC DNA]</scope>
    <source>
        <strain evidence="2 3">LEGE 00031</strain>
    </source>
</reference>
<dbReference type="InterPro" id="IPR012296">
    <property type="entry name" value="Nuclease_put_TT1808"/>
</dbReference>
<evidence type="ECO:0000313" key="2">
    <source>
        <dbReference type="EMBL" id="MBE9252926.1"/>
    </source>
</evidence>
<protein>
    <submittedName>
        <fullName evidence="2">Uma2 family endonuclease</fullName>
    </submittedName>
</protein>
<evidence type="ECO:0000259" key="1">
    <source>
        <dbReference type="Pfam" id="PF05685"/>
    </source>
</evidence>
<dbReference type="PANTHER" id="PTHR35400:SF3">
    <property type="entry name" value="SLL1072 PROTEIN"/>
    <property type="match status" value="1"/>
</dbReference>
<dbReference type="InterPro" id="IPR011335">
    <property type="entry name" value="Restrct_endonuc-II-like"/>
</dbReference>
<accession>A0ABR9VPC0</accession>
<sequence>MTMMEKTEVIAHSPMVTTNSPAPIPILENGDRLSRQEFERIYTASGIKKAELIEGIVHVASPLRHTYHGQPHSAIITWLGTYQAQRNDLAVSIEATVRLDDENELQPDGILFRLEGSAHIDEDEYISGAPELVLEIAASTASYDLHSKKRVYESHGVREYIVWRTLDREIDWFVLSDGKYERLSPDDNGLIISQEFPGLVLNTPAMLANNMAEVIATINNFSS</sequence>
<name>A0ABR9VPC0_9SYNC</name>
<proteinExistence type="predicted"/>
<dbReference type="EMBL" id="JADEVV010000007">
    <property type="protein sequence ID" value="MBE9252926.1"/>
    <property type="molecule type" value="Genomic_DNA"/>
</dbReference>
<gene>
    <name evidence="2" type="ORF">IQ217_03450</name>
</gene>
<keyword evidence="2" id="KW-0378">Hydrolase</keyword>
<dbReference type="Gene3D" id="3.90.1570.10">
    <property type="entry name" value="tt1808, chain A"/>
    <property type="match status" value="1"/>
</dbReference>
<dbReference type="CDD" id="cd06260">
    <property type="entry name" value="DUF820-like"/>
    <property type="match status" value="1"/>
</dbReference>
<dbReference type="PANTHER" id="PTHR35400">
    <property type="entry name" value="SLR1083 PROTEIN"/>
    <property type="match status" value="1"/>
</dbReference>
<organism evidence="2 3">
    <name type="scientific">Synechocystis salina LEGE 00031</name>
    <dbReference type="NCBI Taxonomy" id="1828736"/>
    <lineage>
        <taxon>Bacteria</taxon>
        <taxon>Bacillati</taxon>
        <taxon>Cyanobacteriota</taxon>
        <taxon>Cyanophyceae</taxon>
        <taxon>Synechococcales</taxon>
        <taxon>Merismopediaceae</taxon>
        <taxon>Synechocystis</taxon>
    </lineage>
</organism>
<dbReference type="InterPro" id="IPR008538">
    <property type="entry name" value="Uma2"/>
</dbReference>
<keyword evidence="2" id="KW-0255">Endonuclease</keyword>
<dbReference type="SUPFAM" id="SSF52980">
    <property type="entry name" value="Restriction endonuclease-like"/>
    <property type="match status" value="1"/>
</dbReference>
<dbReference type="Proteomes" id="UP000658720">
    <property type="component" value="Unassembled WGS sequence"/>
</dbReference>
<feature type="domain" description="Putative restriction endonuclease" evidence="1">
    <location>
        <begin position="36"/>
        <end position="202"/>
    </location>
</feature>
<keyword evidence="2" id="KW-0540">Nuclease</keyword>
<keyword evidence="3" id="KW-1185">Reference proteome</keyword>
<dbReference type="GO" id="GO:0004519">
    <property type="term" value="F:endonuclease activity"/>
    <property type="evidence" value="ECO:0007669"/>
    <property type="project" value="UniProtKB-KW"/>
</dbReference>
<evidence type="ECO:0000313" key="3">
    <source>
        <dbReference type="Proteomes" id="UP000658720"/>
    </source>
</evidence>